<keyword evidence="2" id="KW-1133">Transmembrane helix</keyword>
<accession>A0A7W7HVV8</accession>
<comment type="caution">
    <text evidence="4">The sequence shown here is derived from an EMBL/GenBank/DDBJ whole genome shotgun (WGS) entry which is preliminary data.</text>
</comment>
<gene>
    <name evidence="4" type="ORF">BJ971_002313</name>
</gene>
<dbReference type="Pfam" id="PF13699">
    <property type="entry name" value="eCIS_core"/>
    <property type="match status" value="1"/>
</dbReference>
<dbReference type="InterPro" id="IPR025295">
    <property type="entry name" value="eCIS_core_dom"/>
</dbReference>
<feature type="region of interest" description="Disordered" evidence="1">
    <location>
        <begin position="1"/>
        <end position="30"/>
    </location>
</feature>
<reference evidence="4 5" key="1">
    <citation type="submission" date="2020-08" db="EMBL/GenBank/DDBJ databases">
        <title>Sequencing the genomes of 1000 actinobacteria strains.</title>
        <authorList>
            <person name="Klenk H.-P."/>
        </authorList>
    </citation>
    <scope>NUCLEOTIDE SEQUENCE [LARGE SCALE GENOMIC DNA]</scope>
    <source>
        <strain evidence="4 5">DSM 43149</strain>
    </source>
</reference>
<organism evidence="4 5">
    <name type="scientific">Actinoplanes digitatis</name>
    <dbReference type="NCBI Taxonomy" id="1868"/>
    <lineage>
        <taxon>Bacteria</taxon>
        <taxon>Bacillati</taxon>
        <taxon>Actinomycetota</taxon>
        <taxon>Actinomycetes</taxon>
        <taxon>Micromonosporales</taxon>
        <taxon>Micromonosporaceae</taxon>
        <taxon>Actinoplanes</taxon>
    </lineage>
</organism>
<evidence type="ECO:0000313" key="4">
    <source>
        <dbReference type="EMBL" id="MBB4761757.1"/>
    </source>
</evidence>
<dbReference type="EMBL" id="JACHNH010000001">
    <property type="protein sequence ID" value="MBB4761757.1"/>
    <property type="molecule type" value="Genomic_DNA"/>
</dbReference>
<feature type="transmembrane region" description="Helical" evidence="2">
    <location>
        <begin position="551"/>
        <end position="578"/>
    </location>
</feature>
<keyword evidence="5" id="KW-1185">Reference proteome</keyword>
<feature type="transmembrane region" description="Helical" evidence="2">
    <location>
        <begin position="622"/>
        <end position="642"/>
    </location>
</feature>
<dbReference type="RefSeq" id="WP_184992376.1">
    <property type="nucleotide sequence ID" value="NZ_BOMK01000001.1"/>
</dbReference>
<feature type="domain" description="eCIS core" evidence="3">
    <location>
        <begin position="72"/>
        <end position="141"/>
    </location>
</feature>
<feature type="compositionally biased region" description="Low complexity" evidence="1">
    <location>
        <begin position="747"/>
        <end position="760"/>
    </location>
</feature>
<proteinExistence type="predicted"/>
<keyword evidence="2" id="KW-0812">Transmembrane</keyword>
<dbReference type="Proteomes" id="UP000578112">
    <property type="component" value="Unassembled WGS sequence"/>
</dbReference>
<keyword evidence="2" id="KW-0472">Membrane</keyword>
<sequence length="826" mass="85709">MSAGRERDSTPGTARQPERPEAPRPAALPGLFGVRGVSNAAIARLIRDGPGAELSAASAGRIGALMRGGDALPAGQRAGLEGGLGVSLDGVRVHGGEPAAEAADSVGAAAFTVGQHIFLGRGGAAPDVVAHEVVHTVQNRGIPAAPAVAAGTPTTDPAGAVETEAVSIAARLASGAGAGAQVTGRGPAAVAGAWRWAPDTRTPRQQIDDALRSEDADDVKAISNVYLATVDERIKLLEILVDQWWAGNSDELKMEEIWGSFGSSVLAVAGPRQRLWDNCVDKGADLDELPEIERVNAGFVADVTALARQFLELNAKAIEAEVGSYGLPPSGSAPAAPTAAQTAQVMDLQKIAQSVALLQLAQEQARATPVGYEVHVESIAPDAPAVVTVIPAMFDPNKPPQLTEDPDIFLTPTFHADLQPYEPIRKAYAETEALLAVILKGYPAIYAVTRANSSAATERFAAMNPAAARAELSTGLHAVLGSIASAQEKLGDDLDPLDLLPLHEQLYHGTRGASGVDWTGVMAQRLAREQVKDHELYLALRAMGLQLGSQLLFILAPFTGGATLALAFVLGGVTLAGVQWSMSGDHYRALADAAGTAATPGTELVTNEQVAAAEAAHTADTVALGLAVLTAGLALAGAGVAAMRTRMLNAQRAALLNEVGPASNVNTFRAAEVPYTEPPDLRVAKPGQPLALDELKPGRRYLWVIDEAGNFKVADEGQAGMFPKRAPLPEPHPSAGEAPLKHGDLSPGPQGQARGAARAGGELRAEFGPDGKFTGRWMMNNDSSYTFNRVDGQMLGQSSLDAAHKLLGTTGTDMSKIFTANTSGAR</sequence>
<evidence type="ECO:0000313" key="5">
    <source>
        <dbReference type="Proteomes" id="UP000578112"/>
    </source>
</evidence>
<evidence type="ECO:0000256" key="1">
    <source>
        <dbReference type="SAM" id="MobiDB-lite"/>
    </source>
</evidence>
<dbReference type="AlphaFoldDB" id="A0A7W7HVV8"/>
<evidence type="ECO:0000259" key="3">
    <source>
        <dbReference type="Pfam" id="PF13699"/>
    </source>
</evidence>
<name>A0A7W7HVV8_9ACTN</name>
<feature type="region of interest" description="Disordered" evidence="1">
    <location>
        <begin position="725"/>
        <end position="770"/>
    </location>
</feature>
<evidence type="ECO:0000256" key="2">
    <source>
        <dbReference type="SAM" id="Phobius"/>
    </source>
</evidence>
<protein>
    <recommendedName>
        <fullName evidence="3">eCIS core domain-containing protein</fullName>
    </recommendedName>
</protein>